<name>A0A4Q7NNR6_9ACTN</name>
<dbReference type="InterPro" id="IPR009781">
    <property type="entry name" value="DUF1345"/>
</dbReference>
<feature type="transmembrane region" description="Helical" evidence="1">
    <location>
        <begin position="48"/>
        <end position="68"/>
    </location>
</feature>
<accession>A0A4Q7NNR6</accession>
<keyword evidence="1" id="KW-0472">Membrane</keyword>
<keyword evidence="1" id="KW-1133">Transmembrane helix</keyword>
<protein>
    <submittedName>
        <fullName evidence="2">Putative membrane protein</fullName>
    </submittedName>
</protein>
<dbReference type="Pfam" id="PF07077">
    <property type="entry name" value="DUF1345"/>
    <property type="match status" value="1"/>
</dbReference>
<keyword evidence="3" id="KW-1185">Reference proteome</keyword>
<evidence type="ECO:0000313" key="3">
    <source>
        <dbReference type="Proteomes" id="UP000293638"/>
    </source>
</evidence>
<feature type="transmembrane region" description="Helical" evidence="1">
    <location>
        <begin position="21"/>
        <end position="42"/>
    </location>
</feature>
<reference evidence="2 3" key="1">
    <citation type="submission" date="2019-02" db="EMBL/GenBank/DDBJ databases">
        <title>Genomic Encyclopedia of Type Strains, Phase IV (KMG-IV): sequencing the most valuable type-strain genomes for metagenomic binning, comparative biology and taxonomic classification.</title>
        <authorList>
            <person name="Goeker M."/>
        </authorList>
    </citation>
    <scope>NUCLEOTIDE SEQUENCE [LARGE SCALE GENOMIC DNA]</scope>
    <source>
        <strain evidence="2 3">DSM 45622</strain>
    </source>
</reference>
<gene>
    <name evidence="2" type="ORF">EV189_2291</name>
</gene>
<feature type="transmembrane region" description="Helical" evidence="1">
    <location>
        <begin position="95"/>
        <end position="112"/>
    </location>
</feature>
<dbReference type="EMBL" id="SGXD01000003">
    <property type="protein sequence ID" value="RZS86875.1"/>
    <property type="molecule type" value="Genomic_DNA"/>
</dbReference>
<sequence>MTDKASSQQDLPQHGLAPSSHAAVQVVTSAVIGTAVALAVGLTTPVPAAYAAMLGWVVTLVVYLAWVWRASWHLDPEGTAAAAVREDPTRRAADLLLLLAAVLSLGAVAYALGQAGQAKGLEELGLAAIGVATVASSWFLVHTVYTLKYAQEYYSGEDGGISFNSDAQPVWSDFAYVALTIGMTFQVSDTDFQTSALRRLAIRHMLLSFLFGAVILATTINLLAGLSK</sequence>
<evidence type="ECO:0000256" key="1">
    <source>
        <dbReference type="SAM" id="Phobius"/>
    </source>
</evidence>
<proteinExistence type="predicted"/>
<keyword evidence="1" id="KW-0812">Transmembrane</keyword>
<dbReference type="OrthoDB" id="64737at2"/>
<feature type="transmembrane region" description="Helical" evidence="1">
    <location>
        <begin position="124"/>
        <end position="145"/>
    </location>
</feature>
<evidence type="ECO:0000313" key="2">
    <source>
        <dbReference type="EMBL" id="RZS86875.1"/>
    </source>
</evidence>
<feature type="transmembrane region" description="Helical" evidence="1">
    <location>
        <begin position="205"/>
        <end position="226"/>
    </location>
</feature>
<dbReference type="Proteomes" id="UP000293638">
    <property type="component" value="Unassembled WGS sequence"/>
</dbReference>
<comment type="caution">
    <text evidence="2">The sequence shown here is derived from an EMBL/GenBank/DDBJ whole genome shotgun (WGS) entry which is preliminary data.</text>
</comment>
<dbReference type="RefSeq" id="WP_130493089.1">
    <property type="nucleotide sequence ID" value="NZ_SGXD01000003.1"/>
</dbReference>
<organism evidence="2 3">
    <name type="scientific">Motilibacter rhizosphaerae</name>
    <dbReference type="NCBI Taxonomy" id="598652"/>
    <lineage>
        <taxon>Bacteria</taxon>
        <taxon>Bacillati</taxon>
        <taxon>Actinomycetota</taxon>
        <taxon>Actinomycetes</taxon>
        <taxon>Motilibacterales</taxon>
        <taxon>Motilibacteraceae</taxon>
        <taxon>Motilibacter</taxon>
    </lineage>
</organism>
<dbReference type="AlphaFoldDB" id="A0A4Q7NNR6"/>